<dbReference type="InterPro" id="IPR035386">
    <property type="entry name" value="Arm-DNA-bind_5"/>
</dbReference>
<reference evidence="5" key="1">
    <citation type="submission" date="2022-09" db="EMBL/GenBank/DDBJ databases">
        <authorList>
            <person name="Yuan C."/>
            <person name="Ke Z."/>
        </authorList>
    </citation>
    <scope>NUCLEOTIDE SEQUENCE</scope>
    <source>
        <strain evidence="5">LB-8</strain>
    </source>
</reference>
<keyword evidence="2" id="KW-0238">DNA-binding</keyword>
<dbReference type="Pfam" id="PF17293">
    <property type="entry name" value="Arm-DNA-bind_5"/>
    <property type="match status" value="1"/>
</dbReference>
<dbReference type="Pfam" id="PF00589">
    <property type="entry name" value="Phage_integrase"/>
    <property type="match status" value="1"/>
</dbReference>
<dbReference type="InterPro" id="IPR050090">
    <property type="entry name" value="Tyrosine_recombinase_XerCD"/>
</dbReference>
<dbReference type="GO" id="GO:0003677">
    <property type="term" value="F:DNA binding"/>
    <property type="evidence" value="ECO:0007669"/>
    <property type="project" value="UniProtKB-KW"/>
</dbReference>
<dbReference type="Pfam" id="PF13102">
    <property type="entry name" value="Phage_int_SAM_5"/>
    <property type="match status" value="1"/>
</dbReference>
<dbReference type="Gene3D" id="1.10.150.130">
    <property type="match status" value="1"/>
</dbReference>
<proteinExistence type="inferred from homology"/>
<dbReference type="InterPro" id="IPR013762">
    <property type="entry name" value="Integrase-like_cat_sf"/>
</dbReference>
<sequence>MKINQNTSILFWLYKGKQSEDGKAPIYCRITIEGKRTQFSTGKKIIANNWNAELGAAKGNNQEAIDINRELAKIKAGLQKTFDQLSAIHERVTAEMVKNTYLGIGPRYKTILEVFTEYNQIMKERAQAKEPTLSMATWQRFEIGKKKVEAFLKHRNGTSEKFIQDVKNTFGEDFKHYLTTVENICMNTAWKYLKIAKQVFRYAVLQEYIPTSPMAAFKCTYKNPKRERLTWEELVNLYHTEMPMKRLEEVRDVYVFSCFTGYAYMDTYKLTPENVIPWIDGSKWMIKDRSKNDNKANVPLMDIALAIIEKYKKHPYCQAYRKLLPVNSNQRYNTYLKEVATIAGIDKNLTTHTARHTFATTVLLEHDCPIESASEMLGHNSIRTTQIYAKTTDVKVSKNMKDVRAKISGKLEVAKTGS</sequence>
<keyword evidence="3" id="KW-0233">DNA recombination</keyword>
<dbReference type="GO" id="GO:0006310">
    <property type="term" value="P:DNA recombination"/>
    <property type="evidence" value="ECO:0007669"/>
    <property type="project" value="UniProtKB-KW"/>
</dbReference>
<evidence type="ECO:0000256" key="1">
    <source>
        <dbReference type="ARBA" id="ARBA00008857"/>
    </source>
</evidence>
<dbReference type="GO" id="GO:0015074">
    <property type="term" value="P:DNA integration"/>
    <property type="evidence" value="ECO:0007669"/>
    <property type="project" value="InterPro"/>
</dbReference>
<protein>
    <submittedName>
        <fullName evidence="5">Site-specific integrase</fullName>
    </submittedName>
</protein>
<organism evidence="5 6">
    <name type="scientific">Paraflavisolibacter caeni</name>
    <dbReference type="NCBI Taxonomy" id="2982496"/>
    <lineage>
        <taxon>Bacteria</taxon>
        <taxon>Pseudomonadati</taxon>
        <taxon>Bacteroidota</taxon>
        <taxon>Chitinophagia</taxon>
        <taxon>Chitinophagales</taxon>
        <taxon>Chitinophagaceae</taxon>
        <taxon>Paraflavisolibacter</taxon>
    </lineage>
</organism>
<reference evidence="5" key="2">
    <citation type="submission" date="2023-04" db="EMBL/GenBank/DDBJ databases">
        <title>Paracnuella aquatica gen. nov., sp. nov., a member of the family Chitinophagaceae isolated from a hot spring.</title>
        <authorList>
            <person name="Wang C."/>
        </authorList>
    </citation>
    <scope>NUCLEOTIDE SEQUENCE</scope>
    <source>
        <strain evidence="5">LB-8</strain>
    </source>
</reference>
<keyword evidence="6" id="KW-1185">Reference proteome</keyword>
<accession>A0A9X3BIS6</accession>
<dbReference type="PROSITE" id="PS51898">
    <property type="entry name" value="TYR_RECOMBINASE"/>
    <property type="match status" value="1"/>
</dbReference>
<dbReference type="InterPro" id="IPR025269">
    <property type="entry name" value="SAM-like_dom"/>
</dbReference>
<dbReference type="AlphaFoldDB" id="A0A9X3BIS6"/>
<dbReference type="Gene3D" id="1.10.443.10">
    <property type="entry name" value="Intergrase catalytic core"/>
    <property type="match status" value="1"/>
</dbReference>
<dbReference type="CDD" id="cd01185">
    <property type="entry name" value="INTN1_C_like"/>
    <property type="match status" value="1"/>
</dbReference>
<dbReference type="SUPFAM" id="SSF56349">
    <property type="entry name" value="DNA breaking-rejoining enzymes"/>
    <property type="match status" value="1"/>
</dbReference>
<evidence type="ECO:0000313" key="5">
    <source>
        <dbReference type="EMBL" id="MCU7550388.1"/>
    </source>
</evidence>
<dbReference type="Proteomes" id="UP001155483">
    <property type="component" value="Unassembled WGS sequence"/>
</dbReference>
<feature type="domain" description="Tyr recombinase" evidence="4">
    <location>
        <begin position="224"/>
        <end position="402"/>
    </location>
</feature>
<gene>
    <name evidence="5" type="ORF">OCK74_14805</name>
</gene>
<dbReference type="PANTHER" id="PTHR30349:SF64">
    <property type="entry name" value="PROPHAGE INTEGRASE INTD-RELATED"/>
    <property type="match status" value="1"/>
</dbReference>
<dbReference type="InterPro" id="IPR011010">
    <property type="entry name" value="DNA_brk_join_enz"/>
</dbReference>
<dbReference type="InterPro" id="IPR010998">
    <property type="entry name" value="Integrase_recombinase_N"/>
</dbReference>
<evidence type="ECO:0000259" key="4">
    <source>
        <dbReference type="PROSITE" id="PS51898"/>
    </source>
</evidence>
<comment type="caution">
    <text evidence="5">The sequence shown here is derived from an EMBL/GenBank/DDBJ whole genome shotgun (WGS) entry which is preliminary data.</text>
</comment>
<evidence type="ECO:0000256" key="2">
    <source>
        <dbReference type="ARBA" id="ARBA00023125"/>
    </source>
</evidence>
<evidence type="ECO:0000256" key="3">
    <source>
        <dbReference type="ARBA" id="ARBA00023172"/>
    </source>
</evidence>
<dbReference type="PANTHER" id="PTHR30349">
    <property type="entry name" value="PHAGE INTEGRASE-RELATED"/>
    <property type="match status" value="1"/>
</dbReference>
<dbReference type="RefSeq" id="WP_279297828.1">
    <property type="nucleotide sequence ID" value="NZ_JAOTIF010000012.1"/>
</dbReference>
<evidence type="ECO:0000313" key="6">
    <source>
        <dbReference type="Proteomes" id="UP001155483"/>
    </source>
</evidence>
<name>A0A9X3BIS6_9BACT</name>
<dbReference type="InterPro" id="IPR002104">
    <property type="entry name" value="Integrase_catalytic"/>
</dbReference>
<dbReference type="EMBL" id="JAOTIF010000012">
    <property type="protein sequence ID" value="MCU7550388.1"/>
    <property type="molecule type" value="Genomic_DNA"/>
</dbReference>
<comment type="similarity">
    <text evidence="1">Belongs to the 'phage' integrase family.</text>
</comment>